<feature type="compositionally biased region" description="Low complexity" evidence="1">
    <location>
        <begin position="544"/>
        <end position="555"/>
    </location>
</feature>
<feature type="compositionally biased region" description="Polar residues" evidence="1">
    <location>
        <begin position="561"/>
        <end position="575"/>
    </location>
</feature>
<dbReference type="EMBL" id="MU157865">
    <property type="protein sequence ID" value="KAF9527049.1"/>
    <property type="molecule type" value="Genomic_DNA"/>
</dbReference>
<keyword evidence="3" id="KW-1185">Reference proteome</keyword>
<feature type="region of interest" description="Disordered" evidence="1">
    <location>
        <begin position="532"/>
        <end position="575"/>
    </location>
</feature>
<gene>
    <name evidence="2" type="ORF">CPB83DRAFT_857058</name>
</gene>
<reference evidence="2" key="1">
    <citation type="submission" date="2020-11" db="EMBL/GenBank/DDBJ databases">
        <authorList>
            <consortium name="DOE Joint Genome Institute"/>
            <person name="Ahrendt S."/>
            <person name="Riley R."/>
            <person name="Andreopoulos W."/>
            <person name="Labutti K."/>
            <person name="Pangilinan J."/>
            <person name="Ruiz-Duenas F.J."/>
            <person name="Barrasa J.M."/>
            <person name="Sanchez-Garcia M."/>
            <person name="Camarero S."/>
            <person name="Miyauchi S."/>
            <person name="Serrano A."/>
            <person name="Linde D."/>
            <person name="Babiker R."/>
            <person name="Drula E."/>
            <person name="Ayuso-Fernandez I."/>
            <person name="Pacheco R."/>
            <person name="Padilla G."/>
            <person name="Ferreira P."/>
            <person name="Barriuso J."/>
            <person name="Kellner H."/>
            <person name="Castanera R."/>
            <person name="Alfaro M."/>
            <person name="Ramirez L."/>
            <person name="Pisabarro A.G."/>
            <person name="Kuo A."/>
            <person name="Tritt A."/>
            <person name="Lipzen A."/>
            <person name="He G."/>
            <person name="Yan M."/>
            <person name="Ng V."/>
            <person name="Cullen D."/>
            <person name="Martin F."/>
            <person name="Rosso M.-N."/>
            <person name="Henrissat B."/>
            <person name="Hibbett D."/>
            <person name="Martinez A.T."/>
            <person name="Grigoriev I.V."/>
        </authorList>
    </citation>
    <scope>NUCLEOTIDE SEQUENCE</scope>
    <source>
        <strain evidence="2">CBS 506.95</strain>
    </source>
</reference>
<name>A0A9P6EDZ8_9AGAR</name>
<dbReference type="PANTHER" id="PTHR43313:SF1">
    <property type="entry name" value="3BETA-HYDROXYSTEROID DEHYDROGENASE DHS-16"/>
    <property type="match status" value="1"/>
</dbReference>
<evidence type="ECO:0000313" key="2">
    <source>
        <dbReference type="EMBL" id="KAF9527049.1"/>
    </source>
</evidence>
<evidence type="ECO:0000313" key="3">
    <source>
        <dbReference type="Proteomes" id="UP000807306"/>
    </source>
</evidence>
<dbReference type="Proteomes" id="UP000807306">
    <property type="component" value="Unassembled WGS sequence"/>
</dbReference>
<comment type="caution">
    <text evidence="2">The sequence shown here is derived from an EMBL/GenBank/DDBJ whole genome shotgun (WGS) entry which is preliminary data.</text>
</comment>
<dbReference type="OrthoDB" id="5308060at2759"/>
<dbReference type="Pfam" id="PF08643">
    <property type="entry name" value="DUF1776"/>
    <property type="match status" value="1"/>
</dbReference>
<evidence type="ECO:0008006" key="4">
    <source>
        <dbReference type="Google" id="ProtNLM"/>
    </source>
</evidence>
<proteinExistence type="predicted"/>
<dbReference type="GO" id="GO:0016491">
    <property type="term" value="F:oxidoreductase activity"/>
    <property type="evidence" value="ECO:0007669"/>
    <property type="project" value="TreeGrafter"/>
</dbReference>
<accession>A0A9P6EDZ8</accession>
<dbReference type="PANTHER" id="PTHR43313">
    <property type="entry name" value="SHORT-CHAIN DEHYDROGENASE/REDUCTASE FAMILY 9C"/>
    <property type="match status" value="1"/>
</dbReference>
<organism evidence="2 3">
    <name type="scientific">Crepidotus variabilis</name>
    <dbReference type="NCBI Taxonomy" id="179855"/>
    <lineage>
        <taxon>Eukaryota</taxon>
        <taxon>Fungi</taxon>
        <taxon>Dikarya</taxon>
        <taxon>Basidiomycota</taxon>
        <taxon>Agaricomycotina</taxon>
        <taxon>Agaricomycetes</taxon>
        <taxon>Agaricomycetidae</taxon>
        <taxon>Agaricales</taxon>
        <taxon>Agaricineae</taxon>
        <taxon>Crepidotaceae</taxon>
        <taxon>Crepidotus</taxon>
    </lineage>
</organism>
<evidence type="ECO:0000256" key="1">
    <source>
        <dbReference type="SAM" id="MobiDB-lite"/>
    </source>
</evidence>
<dbReference type="InterPro" id="IPR013952">
    <property type="entry name" value="DUF1776_fun"/>
</dbReference>
<protein>
    <recommendedName>
        <fullName evidence="4">DUF1776-domain-containing protein</fullName>
    </recommendedName>
</protein>
<sequence length="575" mass="62275">MPSLDNVEEYLRSVEEYVYSSLTAVTYSLPDVHEVANKLWVDIARYGPGLPSLPDVNMGSLGPFQVPPPPPPSPPPLSSTWIEISNRWIQMHPWKVSGLTVGAVGVGLYVGYGRSLSKRRSRFKAQKSHRPDSRQVVVVLGGDTPHALPVILAFEKHGYTVIASVSNSDAVGVLESKCNGYVKALVLDPFEPATIPAFLRSLSATLRRKFPINVPGDPFTAPSEIPYVHSIVSLLSLSAPVPDIYAPLEHVSLENTYLPYLTATQITPLQIIQSLLPLLRTGSARSRDYGKKSIVFCLPATDARVGLPFASVQAMSAAGTLRGVEVLCREIKIAALTEKTETMKNIRIVVVDVGSFKVEPAIKSVLSEGVYKSMEDWTASEKMVYGPAFVSVMHENPPPSAKGLDRARSVFNDGYQYGTRRSPTDLSVLADKLVAVVSGVSPGPSIFGIGLGLGRIQSWIRGSRVSVGAGAYTYRIASTLPSIILDALLSLPHVLISIRNRLLPVEPHRLPPADLPTPITVRNMQTIEMSPKSLHIDEEQHDQSSASEPESSSSDADIESNTGDTSESWVSLSSK</sequence>
<dbReference type="AlphaFoldDB" id="A0A9P6EDZ8"/>
<dbReference type="GO" id="GO:0008202">
    <property type="term" value="P:steroid metabolic process"/>
    <property type="evidence" value="ECO:0007669"/>
    <property type="project" value="TreeGrafter"/>
</dbReference>